<name>A0AA94YHM5_9CAUD</name>
<dbReference type="EMBL" id="OP380605">
    <property type="protein sequence ID" value="UYD60468.1"/>
    <property type="molecule type" value="Genomic_DNA"/>
</dbReference>
<sequence length="217" mass="25090">MIPMAVRERIFTQLRHMQSFTIELIMHQIHSRLAKEPREWTSFVDRRMARIDSTVDYAIKEHAKAGGTLSKAEIAERTGRSLDAELGIAYILGGLTGVMAWLDNDDITFDVPTPDFNLEIKTSFNRWPTMHTAGAEPYGRADGLCLYAGYKGNADVFLVLHMENVGGQTYFNPNYFFTKRAMEKYPYEIATRRMVDGAYINRNHDRYVHFYKKWCTL</sequence>
<gene>
    <name evidence="1" type="ORF">NPHMPGLK_00133</name>
</gene>
<reference evidence="1" key="1">
    <citation type="submission" date="2022-09" db="EMBL/GenBank/DDBJ databases">
        <title>On Diversity and Genetic Richness: Insights on Aeromonad Phage Diversity through Physicochemical and Molecular Analysis.</title>
        <authorList>
            <person name="Papa D.M."/>
            <person name="Rousseau G."/>
            <person name="Tremblay D."/>
            <person name="Labrie S."/>
            <person name="Gutierrez T.A."/>
            <person name="Ramos J.D."/>
            <person name="Moineau S."/>
        </authorList>
    </citation>
    <scope>NUCLEOTIDE SEQUENCE</scope>
</reference>
<accession>A0AA94YHM5</accession>
<evidence type="ECO:0000313" key="1">
    <source>
        <dbReference type="EMBL" id="UYD60468.1"/>
    </source>
</evidence>
<proteinExistence type="predicted"/>
<protein>
    <submittedName>
        <fullName evidence="1">Uncharacterized protein</fullName>
    </submittedName>
</protein>
<organism evidence="1">
    <name type="scientific">Aeromonas phage vB_AehM_DM2</name>
    <dbReference type="NCBI Taxonomy" id="2973716"/>
    <lineage>
        <taxon>Viruses</taxon>
        <taxon>Duplodnaviria</taxon>
        <taxon>Heunggongvirae</taxon>
        <taxon>Uroviricota</taxon>
        <taxon>Caudoviricetes</taxon>
        <taxon>Pantevenvirales</taxon>
        <taxon>Straboviridae</taxon>
        <taxon>Biquartavirus</taxon>
    </lineage>
</organism>